<evidence type="ECO:0000313" key="7">
    <source>
        <dbReference type="Proteomes" id="UP000031737"/>
    </source>
</evidence>
<comment type="caution">
    <text evidence="6">The sequence shown here is derived from an EMBL/GenBank/DDBJ whole genome shotgun (WGS) entry which is preliminary data.</text>
</comment>
<dbReference type="PANTHER" id="PTHR14791:SF29">
    <property type="entry name" value="PROTEIN KIBRA"/>
    <property type="match status" value="1"/>
</dbReference>
<feature type="domain" description="WW" evidence="5">
    <location>
        <begin position="623"/>
        <end position="655"/>
    </location>
</feature>
<dbReference type="Proteomes" id="UP000031737">
    <property type="component" value="Unassembled WGS sequence"/>
</dbReference>
<proteinExistence type="predicted"/>
<reference evidence="6 7" key="1">
    <citation type="submission" date="2013-07" db="EMBL/GenBank/DDBJ databases">
        <authorList>
            <person name="Stoco P.H."/>
            <person name="Wagner G."/>
            <person name="Gerber A."/>
            <person name="Zaha A."/>
            <person name="Thompson C."/>
            <person name="Bartholomeu D.C."/>
            <person name="Luckemeyer D.D."/>
            <person name="Bahia D."/>
            <person name="Loreto E."/>
            <person name="Prestes E.B."/>
            <person name="Lima F.M."/>
            <person name="Rodrigues-Luiz G."/>
            <person name="Vallejo G.A."/>
            <person name="Filho J.F."/>
            <person name="Monteiro K.M."/>
            <person name="Tyler K.M."/>
            <person name="de Almeida L.G."/>
            <person name="Ortiz M.F."/>
            <person name="Siervo M.A."/>
            <person name="de Moraes M.H."/>
            <person name="Cunha O.L."/>
            <person name="Mendonca-Neto R."/>
            <person name="Silva R."/>
            <person name="Teixeira S.M."/>
            <person name="Murta S.M."/>
            <person name="Sincero T.C."/>
            <person name="Mendes T.A."/>
            <person name="Urmenyi T.P."/>
            <person name="Silva V.G."/>
            <person name="da Rocha W.D."/>
            <person name="Andersson B."/>
            <person name="Romanha A.J."/>
            <person name="Steindel M."/>
            <person name="de Vasconcelos A.T."/>
            <person name="Grisard E.C."/>
        </authorList>
    </citation>
    <scope>NUCLEOTIDE SEQUENCE [LARGE SCALE GENOMIC DNA]</scope>
    <source>
        <strain evidence="6 7">SC58</strain>
    </source>
</reference>
<dbReference type="PROSITE" id="PS50020">
    <property type="entry name" value="WW_DOMAIN_2"/>
    <property type="match status" value="3"/>
</dbReference>
<dbReference type="InterPro" id="IPR051105">
    <property type="entry name" value="WWC/KIBRA_Hippo_Reg"/>
</dbReference>
<evidence type="ECO:0000256" key="3">
    <source>
        <dbReference type="ARBA" id="ARBA00022553"/>
    </source>
</evidence>
<dbReference type="Gene3D" id="2.20.70.10">
    <property type="match status" value="4"/>
</dbReference>
<dbReference type="CDD" id="cd00201">
    <property type="entry name" value="WW"/>
    <property type="match status" value="3"/>
</dbReference>
<dbReference type="EMBL" id="AUPL01003827">
    <property type="protein sequence ID" value="ESL08470.1"/>
    <property type="molecule type" value="Genomic_DNA"/>
</dbReference>
<feature type="domain" description="WW" evidence="5">
    <location>
        <begin position="560"/>
        <end position="594"/>
    </location>
</feature>
<gene>
    <name evidence="6" type="ORF">TRSC58_03827</name>
</gene>
<dbReference type="PANTHER" id="PTHR14791">
    <property type="entry name" value="BOMB/KIRA PROTEINS"/>
    <property type="match status" value="1"/>
</dbReference>
<dbReference type="SMART" id="SM00456">
    <property type="entry name" value="WW"/>
    <property type="match status" value="4"/>
</dbReference>
<dbReference type="InterPro" id="IPR001202">
    <property type="entry name" value="WW_dom"/>
</dbReference>
<organism evidence="6 7">
    <name type="scientific">Trypanosoma rangeli SC58</name>
    <dbReference type="NCBI Taxonomy" id="429131"/>
    <lineage>
        <taxon>Eukaryota</taxon>
        <taxon>Discoba</taxon>
        <taxon>Euglenozoa</taxon>
        <taxon>Kinetoplastea</taxon>
        <taxon>Metakinetoplastina</taxon>
        <taxon>Trypanosomatida</taxon>
        <taxon>Trypanosomatidae</taxon>
        <taxon>Trypanosoma</taxon>
        <taxon>Herpetosoma</taxon>
    </lineage>
</organism>
<keyword evidence="7" id="KW-1185">Reference proteome</keyword>
<dbReference type="InterPro" id="IPR036020">
    <property type="entry name" value="WW_dom_sf"/>
</dbReference>
<accession>A0A061J2C7</accession>
<keyword evidence="2" id="KW-0963">Cytoplasm</keyword>
<name>A0A061J2C7_TRYRA</name>
<evidence type="ECO:0000256" key="2">
    <source>
        <dbReference type="ARBA" id="ARBA00022490"/>
    </source>
</evidence>
<protein>
    <recommendedName>
        <fullName evidence="5">WW domain-containing protein</fullName>
    </recommendedName>
</protein>
<dbReference type="VEuPathDB" id="TriTrypDB:TRSC58_03827"/>
<dbReference type="Pfam" id="PF00397">
    <property type="entry name" value="WW"/>
    <property type="match status" value="3"/>
</dbReference>
<dbReference type="GO" id="GO:0005737">
    <property type="term" value="C:cytoplasm"/>
    <property type="evidence" value="ECO:0007669"/>
    <property type="project" value="UniProtKB-SubCell"/>
</dbReference>
<dbReference type="AlphaFoldDB" id="A0A061J2C7"/>
<dbReference type="SUPFAM" id="SSF51045">
    <property type="entry name" value="WW domain"/>
    <property type="match status" value="3"/>
</dbReference>
<comment type="subcellular location">
    <subcellularLocation>
        <location evidence="1">Cytoplasm</location>
    </subcellularLocation>
</comment>
<feature type="region of interest" description="Disordered" evidence="4">
    <location>
        <begin position="339"/>
        <end position="367"/>
    </location>
</feature>
<evidence type="ECO:0000259" key="5">
    <source>
        <dbReference type="PROSITE" id="PS50020"/>
    </source>
</evidence>
<dbReference type="PROSITE" id="PS01159">
    <property type="entry name" value="WW_DOMAIN_1"/>
    <property type="match status" value="2"/>
</dbReference>
<evidence type="ECO:0000256" key="1">
    <source>
        <dbReference type="ARBA" id="ARBA00004496"/>
    </source>
</evidence>
<keyword evidence="3" id="KW-0597">Phosphoprotein</keyword>
<dbReference type="OrthoDB" id="3045089at2759"/>
<evidence type="ECO:0000256" key="4">
    <source>
        <dbReference type="SAM" id="MobiDB-lite"/>
    </source>
</evidence>
<evidence type="ECO:0000313" key="6">
    <source>
        <dbReference type="EMBL" id="ESL08470.1"/>
    </source>
</evidence>
<sequence>MINLFVDGDYFLTGMAPTSEEVVRNGVDKMLNAIETQLFASTGAAAAAVEQRIVFFSSSVLKALEGEQSQRQVLITALRRLRFQTIVLDNIPSRAGSPVDAAICTRTMSVLAKTHGGRGNNASEGGGGGGKFLTLVYFAANAYIASALEWAHDAGCGVCFVVYDGDSVADELMAYVSPTYGSGGGIATMAKGEGINFIPNTEAASAALAALQNEGKELPLSVLMQLKQLQQRLTGMDAVMPSTRNTNIKPGPQSSALPPPSASVRGASALPSMDASSCPHPPPIEGSPNPFLPDDDTLEEKDRHMISTKASAPALSGAEERELDKLTLGTMKTPVEDANKATPVVPGANPVPQPSTATAPAVEKPTETATPPVSVAMNTVLPLQPTPSAVTDVKQNTTTDCEFLEPDVSTRLPAGWSLMYDRQRRRHYFVHADGRGVLKTTWNHPGGFEDQMDLDCQVEEWYRKQRERCQVGVGKNVPHAHATSVPSATTTGGGGGVASAAIDWDECVDPASGRKYYVNRQTKQTSWTLPKAATGVTSSNTAGAAAEASLTSMPMAPDTTPLPPFWEERLDPKSGRKFYVNHQTRETTWTHPLPAPAIAPQKAQQSHTAIPMRIGIAPTPGPRALPPFWEERIDPTTGRTFYINHQTRETTWTAP</sequence>
<feature type="region of interest" description="Disordered" evidence="4">
    <location>
        <begin position="241"/>
        <end position="297"/>
    </location>
</feature>
<feature type="domain" description="WW" evidence="5">
    <location>
        <begin position="504"/>
        <end position="532"/>
    </location>
</feature>